<evidence type="ECO:0000313" key="4">
    <source>
        <dbReference type="EMBL" id="THJ69604.1"/>
    </source>
</evidence>
<evidence type="ECO:0000256" key="1">
    <source>
        <dbReference type="ARBA" id="ARBA00004871"/>
    </source>
</evidence>
<evidence type="ECO:0000259" key="3">
    <source>
        <dbReference type="Pfam" id="PF08501"/>
    </source>
</evidence>
<keyword evidence="2" id="KW-0028">Amino-acid biosynthesis</keyword>
<dbReference type="SUPFAM" id="SSF51735">
    <property type="entry name" value="NAD(P)-binding Rossmann-fold domains"/>
    <property type="match status" value="1"/>
</dbReference>
<dbReference type="OrthoDB" id="9776868at2"/>
<dbReference type="Gene3D" id="3.40.50.10860">
    <property type="entry name" value="Leucine Dehydrogenase, chain A, domain 1"/>
    <property type="match status" value="1"/>
</dbReference>
<dbReference type="InterPro" id="IPR036291">
    <property type="entry name" value="NAD(P)-bd_dom_sf"/>
</dbReference>
<comment type="caution">
    <text evidence="4">The sequence shown here is derived from an EMBL/GenBank/DDBJ whole genome shotgun (WGS) entry which is preliminary data.</text>
</comment>
<gene>
    <name evidence="4" type="ORF">E7Y31_16150</name>
</gene>
<dbReference type="PANTHER" id="PTHR21089:SF1">
    <property type="entry name" value="BIFUNCTIONAL 3-DEHYDROQUINATE DEHYDRATASE_SHIKIMATE DEHYDROGENASE, CHLOROPLASTIC"/>
    <property type="match status" value="1"/>
</dbReference>
<dbReference type="NCBIfam" id="NF001311">
    <property type="entry name" value="PRK00258.1-3"/>
    <property type="match status" value="1"/>
</dbReference>
<dbReference type="GO" id="GO:0004764">
    <property type="term" value="F:shikimate 3-dehydrogenase (NADP+) activity"/>
    <property type="evidence" value="ECO:0007669"/>
    <property type="project" value="UniProtKB-EC"/>
</dbReference>
<proteinExistence type="predicted"/>
<dbReference type="GO" id="GO:0050661">
    <property type="term" value="F:NADP binding"/>
    <property type="evidence" value="ECO:0007669"/>
    <property type="project" value="TreeGrafter"/>
</dbReference>
<dbReference type="AlphaFoldDB" id="A0A4S5ECV4"/>
<dbReference type="GO" id="GO:0019632">
    <property type="term" value="P:shikimate metabolic process"/>
    <property type="evidence" value="ECO:0007669"/>
    <property type="project" value="TreeGrafter"/>
</dbReference>
<keyword evidence="5" id="KW-1185">Reference proteome</keyword>
<evidence type="ECO:0000313" key="5">
    <source>
        <dbReference type="Proteomes" id="UP000305282"/>
    </source>
</evidence>
<dbReference type="PANTHER" id="PTHR21089">
    <property type="entry name" value="SHIKIMATE DEHYDROGENASE"/>
    <property type="match status" value="1"/>
</dbReference>
<sequence length="315" mass="31799">MGARPEPQRPATVAAAATPADPARAAVLGAPVDHSLSPVLHAAAYAKLGLAVTYTAIHCDTPDLPAMLDRVRSDPGWVGLSLTMPLKTVALDLLDEVDPTAAAIGAVNTVVVGEAGRLHGYNTDIVGIGVALRRVMRGAVPGQPLILGAGGTARAAVAAVAAAGCPHVAVVARRPEAIAEVARIGARLGIEVTALPWELLATGLPPGPDLVIATTPAGTTDPLATRRWPGSSQLVELLYHPWPTALAAAAYRAGARVVSGLEILAAQAVGQVEHFTGRRVPAGVLLAAGQAALDERTSAHVAVGSDPNRVGLAGG</sequence>
<dbReference type="GO" id="GO:0009073">
    <property type="term" value="P:aromatic amino acid family biosynthetic process"/>
    <property type="evidence" value="ECO:0007669"/>
    <property type="project" value="UniProtKB-KW"/>
</dbReference>
<dbReference type="Proteomes" id="UP000305282">
    <property type="component" value="Unassembled WGS sequence"/>
</dbReference>
<dbReference type="InterPro" id="IPR022893">
    <property type="entry name" value="Shikimate_DH_fam"/>
</dbReference>
<dbReference type="InterPro" id="IPR046346">
    <property type="entry name" value="Aminoacid_DH-like_N_sf"/>
</dbReference>
<dbReference type="EC" id="1.1.1.25" evidence="4"/>
<dbReference type="EMBL" id="SSXH01000448">
    <property type="protein sequence ID" value="THJ69604.1"/>
    <property type="molecule type" value="Genomic_DNA"/>
</dbReference>
<comment type="pathway">
    <text evidence="1">Metabolic intermediate biosynthesis; chorismate biosynthesis; chorismate from D-erythrose 4-phosphate and phosphoenolpyruvate: step 4/7.</text>
</comment>
<keyword evidence="2" id="KW-0057">Aromatic amino acid biosynthesis</keyword>
<dbReference type="GO" id="GO:0009423">
    <property type="term" value="P:chorismate biosynthetic process"/>
    <property type="evidence" value="ECO:0007669"/>
    <property type="project" value="TreeGrafter"/>
</dbReference>
<dbReference type="Pfam" id="PF08501">
    <property type="entry name" value="Shikimate_dh_N"/>
    <property type="match status" value="1"/>
</dbReference>
<evidence type="ECO:0000256" key="2">
    <source>
        <dbReference type="ARBA" id="ARBA00023141"/>
    </source>
</evidence>
<dbReference type="Gene3D" id="3.40.50.720">
    <property type="entry name" value="NAD(P)-binding Rossmann-like Domain"/>
    <property type="match status" value="1"/>
</dbReference>
<keyword evidence="4" id="KW-0560">Oxidoreductase</keyword>
<reference evidence="4 5" key="1">
    <citation type="submission" date="2019-04" db="EMBL/GenBank/DDBJ databases">
        <title>Draft genome sequences for three unisolated Alnus-infective Frankia Sp+ strains, AgTrS, AiOr and AvVan, the first sequenced Frankia strains able to sporulate in-planta.</title>
        <authorList>
            <person name="Bethencourt L."/>
            <person name="Vautrin F."/>
            <person name="Taib N."/>
            <person name="Dubost A."/>
            <person name="Castro-Garcia L."/>
            <person name="Imbaud O."/>
            <person name="Abrouk D."/>
            <person name="Fournier P."/>
            <person name="Briolay J."/>
            <person name="Nguyen A."/>
            <person name="Normand P."/>
            <person name="Fernandez M.P."/>
            <person name="Brochier-Armanet C."/>
            <person name="Herrera-Belaroussi A."/>
        </authorList>
    </citation>
    <scope>NUCLEOTIDE SEQUENCE [LARGE SCALE GENOMIC DNA]</scope>
    <source>
        <strain evidence="4 5">AvVan</strain>
    </source>
</reference>
<name>A0A4S5ECV4_9ACTN</name>
<dbReference type="InterPro" id="IPR013708">
    <property type="entry name" value="Shikimate_DH-bd_N"/>
</dbReference>
<dbReference type="SUPFAM" id="SSF53223">
    <property type="entry name" value="Aminoacid dehydrogenase-like, N-terminal domain"/>
    <property type="match status" value="1"/>
</dbReference>
<organism evidence="4 5">
    <name type="scientific">Candidatus Frankia alpina</name>
    <dbReference type="NCBI Taxonomy" id="2699483"/>
    <lineage>
        <taxon>Bacteria</taxon>
        <taxon>Bacillati</taxon>
        <taxon>Actinomycetota</taxon>
        <taxon>Actinomycetes</taxon>
        <taxon>Frankiales</taxon>
        <taxon>Frankiaceae</taxon>
        <taxon>Frankia</taxon>
    </lineage>
</organism>
<protein>
    <submittedName>
        <fullName evidence="4">Shikimate dehydrogenase</fullName>
        <ecNumber evidence="4">1.1.1.25</ecNumber>
    </submittedName>
</protein>
<feature type="domain" description="Shikimate dehydrogenase substrate binding N-terminal" evidence="3">
    <location>
        <begin position="27"/>
        <end position="110"/>
    </location>
</feature>
<accession>A0A4S5ECV4</accession>
<dbReference type="GO" id="GO:0005829">
    <property type="term" value="C:cytosol"/>
    <property type="evidence" value="ECO:0007669"/>
    <property type="project" value="TreeGrafter"/>
</dbReference>